<feature type="signal peptide" evidence="1">
    <location>
        <begin position="1"/>
        <end position="20"/>
    </location>
</feature>
<keyword evidence="1" id="KW-0732">Signal</keyword>
<accession>A0A935K1P7</accession>
<protein>
    <submittedName>
        <fullName evidence="2">Uncharacterized protein</fullName>
    </submittedName>
</protein>
<evidence type="ECO:0000256" key="1">
    <source>
        <dbReference type="SAM" id="SignalP"/>
    </source>
</evidence>
<dbReference type="AlphaFoldDB" id="A0A935K1P7"/>
<dbReference type="EMBL" id="JADJMS010000052">
    <property type="protein sequence ID" value="MBK7417505.1"/>
    <property type="molecule type" value="Genomic_DNA"/>
</dbReference>
<name>A0A935K1P7_9RHOO</name>
<reference evidence="2 3" key="1">
    <citation type="submission" date="2020-10" db="EMBL/GenBank/DDBJ databases">
        <title>Connecting structure to function with the recovery of over 1000 high-quality activated sludge metagenome-assembled genomes encoding full-length rRNA genes using long-read sequencing.</title>
        <authorList>
            <person name="Singleton C.M."/>
            <person name="Petriglieri F."/>
            <person name="Kristensen J.M."/>
            <person name="Kirkegaard R.H."/>
            <person name="Michaelsen T.Y."/>
            <person name="Andersen M.H."/>
            <person name="Karst S.M."/>
            <person name="Dueholm M.S."/>
            <person name="Nielsen P.H."/>
            <person name="Albertsen M."/>
        </authorList>
    </citation>
    <scope>NUCLEOTIDE SEQUENCE [LARGE SCALE GENOMIC DNA]</scope>
    <source>
        <strain evidence="2">EsbW_18-Q3-R4-48_BATAC.463</strain>
    </source>
</reference>
<dbReference type="Proteomes" id="UP000739411">
    <property type="component" value="Unassembled WGS sequence"/>
</dbReference>
<feature type="chain" id="PRO_5038048288" evidence="1">
    <location>
        <begin position="21"/>
        <end position="106"/>
    </location>
</feature>
<sequence length="106" mass="12003">MKRFGLLIFTLFVVHGPAAAADEGMPDAQKVRYCERIRDHALQTYYNRERGQPIKLFAEDGSDGARITNVIVKRIYADPQISSPKKAEEFGRAKCNEMMGTKQLPE</sequence>
<evidence type="ECO:0000313" key="3">
    <source>
        <dbReference type="Proteomes" id="UP000739411"/>
    </source>
</evidence>
<proteinExistence type="predicted"/>
<comment type="caution">
    <text evidence="2">The sequence shown here is derived from an EMBL/GenBank/DDBJ whole genome shotgun (WGS) entry which is preliminary data.</text>
</comment>
<evidence type="ECO:0000313" key="2">
    <source>
        <dbReference type="EMBL" id="MBK7417505.1"/>
    </source>
</evidence>
<gene>
    <name evidence="2" type="ORF">IPJ38_22895</name>
</gene>
<organism evidence="2 3">
    <name type="scientific">Candidatus Dechloromonas phosphorivorans</name>
    <dbReference type="NCBI Taxonomy" id="2899244"/>
    <lineage>
        <taxon>Bacteria</taxon>
        <taxon>Pseudomonadati</taxon>
        <taxon>Pseudomonadota</taxon>
        <taxon>Betaproteobacteria</taxon>
        <taxon>Rhodocyclales</taxon>
        <taxon>Azonexaceae</taxon>
        <taxon>Dechloromonas</taxon>
    </lineage>
</organism>